<comment type="subcellular location">
    <subcellularLocation>
        <location evidence="1">Membrane</location>
        <topology evidence="1">Multi-pass membrane protein</topology>
    </subcellularLocation>
</comment>
<dbReference type="Proteomes" id="UP001378592">
    <property type="component" value="Unassembled WGS sequence"/>
</dbReference>
<comment type="cofactor">
    <cofactor evidence="12">
        <name>Fe(2+)</name>
        <dbReference type="ChEBI" id="CHEBI:29033"/>
    </cofactor>
</comment>
<evidence type="ECO:0000256" key="10">
    <source>
        <dbReference type="ARBA" id="ARBA00023136"/>
    </source>
</evidence>
<evidence type="ECO:0000313" key="15">
    <source>
        <dbReference type="EMBL" id="KAK7865538.1"/>
    </source>
</evidence>
<dbReference type="InterPro" id="IPR005804">
    <property type="entry name" value="FA_desaturase_dom"/>
</dbReference>
<evidence type="ECO:0000256" key="11">
    <source>
        <dbReference type="ARBA" id="ARBA00023160"/>
    </source>
</evidence>
<dbReference type="CDD" id="cd03505">
    <property type="entry name" value="Delta9-FADS-like"/>
    <property type="match status" value="1"/>
</dbReference>
<organism evidence="15 16">
    <name type="scientific">Gryllus longicercus</name>
    <dbReference type="NCBI Taxonomy" id="2509291"/>
    <lineage>
        <taxon>Eukaryota</taxon>
        <taxon>Metazoa</taxon>
        <taxon>Ecdysozoa</taxon>
        <taxon>Arthropoda</taxon>
        <taxon>Hexapoda</taxon>
        <taxon>Insecta</taxon>
        <taxon>Pterygota</taxon>
        <taxon>Neoptera</taxon>
        <taxon>Polyneoptera</taxon>
        <taxon>Orthoptera</taxon>
        <taxon>Ensifera</taxon>
        <taxon>Gryllidea</taxon>
        <taxon>Grylloidea</taxon>
        <taxon>Gryllidae</taxon>
        <taxon>Gryllinae</taxon>
        <taxon>Gryllus</taxon>
    </lineage>
</organism>
<evidence type="ECO:0000256" key="13">
    <source>
        <dbReference type="SAM" id="Phobius"/>
    </source>
</evidence>
<evidence type="ECO:0000256" key="7">
    <source>
        <dbReference type="ARBA" id="ARBA00023002"/>
    </source>
</evidence>
<evidence type="ECO:0000256" key="2">
    <source>
        <dbReference type="ARBA" id="ARBA00009295"/>
    </source>
</evidence>
<evidence type="ECO:0000256" key="5">
    <source>
        <dbReference type="ARBA" id="ARBA00022832"/>
    </source>
</evidence>
<evidence type="ECO:0000256" key="6">
    <source>
        <dbReference type="ARBA" id="ARBA00022989"/>
    </source>
</evidence>
<evidence type="ECO:0000256" key="4">
    <source>
        <dbReference type="ARBA" id="ARBA00022692"/>
    </source>
</evidence>
<keyword evidence="8" id="KW-0408">Iron</keyword>
<gene>
    <name evidence="15" type="ORF">R5R35_010082</name>
</gene>
<evidence type="ECO:0000256" key="3">
    <source>
        <dbReference type="ARBA" id="ARBA00022516"/>
    </source>
</evidence>
<dbReference type="PRINTS" id="PR00075">
    <property type="entry name" value="FACDDSATRASE"/>
</dbReference>
<evidence type="ECO:0000256" key="1">
    <source>
        <dbReference type="ARBA" id="ARBA00004141"/>
    </source>
</evidence>
<comment type="caution">
    <text evidence="15">The sequence shown here is derived from an EMBL/GenBank/DDBJ whole genome shotgun (WGS) entry which is preliminary data.</text>
</comment>
<evidence type="ECO:0000259" key="14">
    <source>
        <dbReference type="Pfam" id="PF00487"/>
    </source>
</evidence>
<keyword evidence="11 12" id="KW-0275">Fatty acid biosynthesis</keyword>
<dbReference type="Pfam" id="PF00487">
    <property type="entry name" value="FA_desaturase"/>
    <property type="match status" value="1"/>
</dbReference>
<evidence type="ECO:0000256" key="12">
    <source>
        <dbReference type="RuleBase" id="RU000581"/>
    </source>
</evidence>
<evidence type="ECO:0000256" key="9">
    <source>
        <dbReference type="ARBA" id="ARBA00023098"/>
    </source>
</evidence>
<keyword evidence="7 12" id="KW-0560">Oxidoreductase</keyword>
<feature type="domain" description="Fatty acid desaturase" evidence="14">
    <location>
        <begin position="78"/>
        <end position="283"/>
    </location>
</feature>
<keyword evidence="9" id="KW-0443">Lipid metabolism</keyword>
<keyword evidence="4 12" id="KW-0812">Transmembrane</keyword>
<dbReference type="AlphaFoldDB" id="A0AAN9VKF8"/>
<accession>A0AAN9VKF8</accession>
<dbReference type="InterPro" id="IPR015876">
    <property type="entry name" value="Acyl-CoA_DS"/>
</dbReference>
<dbReference type="PANTHER" id="PTHR11351:SF92">
    <property type="entry name" value="ACYL-COA DESATURASE 2-LIKE PROTEIN"/>
    <property type="match status" value="1"/>
</dbReference>
<dbReference type="GO" id="GO:0005789">
    <property type="term" value="C:endoplasmic reticulum membrane"/>
    <property type="evidence" value="ECO:0007669"/>
    <property type="project" value="TreeGrafter"/>
</dbReference>
<reference evidence="15 16" key="1">
    <citation type="submission" date="2024-03" db="EMBL/GenBank/DDBJ databases">
        <title>The genome assembly and annotation of the cricket Gryllus longicercus Weissman &amp; Gray.</title>
        <authorList>
            <person name="Szrajer S."/>
            <person name="Gray D."/>
            <person name="Ylla G."/>
        </authorList>
    </citation>
    <scope>NUCLEOTIDE SEQUENCE [LARGE SCALE GENOMIC DNA]</scope>
    <source>
        <strain evidence="15">DAG 2021-001</strain>
        <tissue evidence="15">Whole body minus gut</tissue>
    </source>
</reference>
<dbReference type="GO" id="GO:0004768">
    <property type="term" value="F:stearoyl-CoA 9-desaturase activity"/>
    <property type="evidence" value="ECO:0007669"/>
    <property type="project" value="TreeGrafter"/>
</dbReference>
<feature type="transmembrane region" description="Helical" evidence="13">
    <location>
        <begin position="222"/>
        <end position="242"/>
    </location>
</feature>
<keyword evidence="6 13" id="KW-1133">Transmembrane helix</keyword>
<feature type="transmembrane region" description="Helical" evidence="13">
    <location>
        <begin position="78"/>
        <end position="98"/>
    </location>
</feature>
<protein>
    <recommendedName>
        <fullName evidence="14">Fatty acid desaturase domain-containing protein</fullName>
    </recommendedName>
</protein>
<dbReference type="GO" id="GO:0005506">
    <property type="term" value="F:iron ion binding"/>
    <property type="evidence" value="ECO:0007669"/>
    <property type="project" value="TreeGrafter"/>
</dbReference>
<feature type="transmembrane region" description="Helical" evidence="13">
    <location>
        <begin position="199"/>
        <end position="216"/>
    </location>
</feature>
<feature type="transmembrane region" description="Helical" evidence="13">
    <location>
        <begin position="53"/>
        <end position="71"/>
    </location>
</feature>
<keyword evidence="10 13" id="KW-0472">Membrane</keyword>
<feature type="transmembrane region" description="Helical" evidence="13">
    <location>
        <begin position="110"/>
        <end position="132"/>
    </location>
</feature>
<sequence>MVTQTVTRTVPGAGASPKLAPAELPALAPAEPAAKKERLYMGYFLTPVVWKNALGFLVLHLIAVYGLYVLCARGKVLSWFYVWLSGLLCGFGVTVGAHRLFTHRCFRASWGVRFALVVLHTIAGQNCMYVWVRDHRQHHRYSDTHADPHNVQRGFFFSHIGWLMMRKHPAVFEKGKNIDLSDLERDPIVMFQKRYYKTLYVLFAIMLPTMIPILAWDERPDVALFGCYFFRMIMVLNITWLVNSAAHMFGTRPFNKNIEAVECKMVAFLSLGEGWHNYHHCFPWDYRAAELGSKHDLSTKVIDFMARRGWVTDLKFASESLVRKRAMEMGDGTHAKYGDPATTHEPHQPYQHHHFMPEETPISAASTKWVKHEEDAAAAAAAREFVQTLPTAKGAAAMSLS</sequence>
<keyword evidence="5" id="KW-0276">Fatty acid metabolism</keyword>
<name>A0AAN9VKF8_9ORTH</name>
<evidence type="ECO:0000256" key="8">
    <source>
        <dbReference type="ARBA" id="ARBA00023004"/>
    </source>
</evidence>
<keyword evidence="3 12" id="KW-0444">Lipid biosynthesis</keyword>
<comment type="similarity">
    <text evidence="2 12">Belongs to the fatty acid desaturase type 1 family.</text>
</comment>
<dbReference type="GO" id="GO:0006636">
    <property type="term" value="P:unsaturated fatty acid biosynthetic process"/>
    <property type="evidence" value="ECO:0007669"/>
    <property type="project" value="TreeGrafter"/>
</dbReference>
<keyword evidence="16" id="KW-1185">Reference proteome</keyword>
<comment type="domain">
    <text evidence="12">The histidine box domains are involved in binding the catalytic metal ions.</text>
</comment>
<proteinExistence type="inferred from homology"/>
<dbReference type="PANTHER" id="PTHR11351">
    <property type="entry name" value="ACYL-COA DESATURASE"/>
    <property type="match status" value="1"/>
</dbReference>
<evidence type="ECO:0000313" key="16">
    <source>
        <dbReference type="Proteomes" id="UP001378592"/>
    </source>
</evidence>
<dbReference type="EMBL" id="JAZDUA010000172">
    <property type="protein sequence ID" value="KAK7865538.1"/>
    <property type="molecule type" value="Genomic_DNA"/>
</dbReference>